<gene>
    <name evidence="3" type="primary">LOC103701129</name>
</gene>
<dbReference type="OrthoDB" id="1937564at2759"/>
<reference evidence="2" key="1">
    <citation type="journal article" date="2019" name="Nat. Commun.">
        <title>Genome-wide association mapping of date palm fruit traits.</title>
        <authorList>
            <person name="Hazzouri K.M."/>
            <person name="Gros-Balthazard M."/>
            <person name="Flowers J.M."/>
            <person name="Copetti D."/>
            <person name="Lemansour A."/>
            <person name="Lebrun M."/>
            <person name="Masmoudi K."/>
            <person name="Ferrand S."/>
            <person name="Dhar M.I."/>
            <person name="Fresquez Z.A."/>
            <person name="Rosas U."/>
            <person name="Zhang J."/>
            <person name="Talag J."/>
            <person name="Lee S."/>
            <person name="Kudrna D."/>
            <person name="Powell R.F."/>
            <person name="Leitch I.J."/>
            <person name="Krueger R.R."/>
            <person name="Wing R.A."/>
            <person name="Amiri K.M.A."/>
            <person name="Purugganan M.D."/>
        </authorList>
    </citation>
    <scope>NUCLEOTIDE SEQUENCE [LARGE SCALE GENOMIC DNA]</scope>
    <source>
        <strain evidence="2">cv. Khalas</strain>
    </source>
</reference>
<dbReference type="Gene3D" id="1.20.1280.50">
    <property type="match status" value="1"/>
</dbReference>
<reference evidence="3" key="2">
    <citation type="submission" date="2025-08" db="UniProtKB">
        <authorList>
            <consortium name="RefSeq"/>
        </authorList>
    </citation>
    <scope>IDENTIFICATION</scope>
    <source>
        <tissue evidence="3">Young leaves</tissue>
    </source>
</reference>
<proteinExistence type="predicted"/>
<evidence type="ECO:0000259" key="1">
    <source>
        <dbReference type="Pfam" id="PF03478"/>
    </source>
</evidence>
<dbReference type="GeneID" id="103701129"/>
<dbReference type="InterPro" id="IPR036047">
    <property type="entry name" value="F-box-like_dom_sf"/>
</dbReference>
<dbReference type="AlphaFoldDB" id="A0A8B7MSX3"/>
<dbReference type="Proteomes" id="UP000228380">
    <property type="component" value="Chromosome 3"/>
</dbReference>
<evidence type="ECO:0000313" key="2">
    <source>
        <dbReference type="Proteomes" id="UP000228380"/>
    </source>
</evidence>
<accession>A0A8B7MSX3</accession>
<feature type="domain" description="KIB1-4 beta-propeller" evidence="1">
    <location>
        <begin position="70"/>
        <end position="324"/>
    </location>
</feature>
<organism evidence="2 3">
    <name type="scientific">Phoenix dactylifera</name>
    <name type="common">Date palm</name>
    <dbReference type="NCBI Taxonomy" id="42345"/>
    <lineage>
        <taxon>Eukaryota</taxon>
        <taxon>Viridiplantae</taxon>
        <taxon>Streptophyta</taxon>
        <taxon>Embryophyta</taxon>
        <taxon>Tracheophyta</taxon>
        <taxon>Spermatophyta</taxon>
        <taxon>Magnoliopsida</taxon>
        <taxon>Liliopsida</taxon>
        <taxon>Arecaceae</taxon>
        <taxon>Coryphoideae</taxon>
        <taxon>Phoeniceae</taxon>
        <taxon>Phoenix</taxon>
    </lineage>
</organism>
<dbReference type="InterPro" id="IPR005174">
    <property type="entry name" value="KIB1-4_b-propeller"/>
</dbReference>
<dbReference type="PANTHER" id="PTHR44259">
    <property type="entry name" value="OS07G0183000 PROTEIN-RELATED"/>
    <property type="match status" value="1"/>
</dbReference>
<dbReference type="Pfam" id="PF03478">
    <property type="entry name" value="Beta-prop_KIB1-4"/>
    <property type="match status" value="1"/>
</dbReference>
<dbReference type="SUPFAM" id="SSF81383">
    <property type="entry name" value="F-box domain"/>
    <property type="match status" value="1"/>
</dbReference>
<evidence type="ECO:0000313" key="3">
    <source>
        <dbReference type="RefSeq" id="XP_017696806.2"/>
    </source>
</evidence>
<dbReference type="InterPro" id="IPR050942">
    <property type="entry name" value="F-box_BR-signaling"/>
</dbReference>
<sequence>MAQWTMVPADVLQTIADFLARDIRDFIRFRAVCESWRSATTELRSMPSLPPQLPWLMLSFDEAFTNTRSFYRLSDRTILNFHLPEVGGKRIVGSAVGWLVLVSAASAICLFDPLTRAQVHLPPLTTLPQVLEFREQEVGAEYVIEEAQEDQQEEEDEEEEAGGAYLLGSDHVKDLLVFARPGDGKWTMSDRRFICTDILWHQGQLYAVDNGGVVAVCELSPTFKLTPITAEVPIDFLWCFLVELCGDLLVVFRYPEHGWDPFPWTAYPTRGFEVFKLDRSSKEARLVEVKSLGDHMLFLGTNNSFSLSTKDFPGWKGNCIYFTASYFEICGFIKPE</sequence>
<protein>
    <submittedName>
        <fullName evidence="3">F-box protein SKIP23-like</fullName>
    </submittedName>
</protein>
<dbReference type="RefSeq" id="XP_017696806.2">
    <property type="nucleotide sequence ID" value="XM_017841317.2"/>
</dbReference>
<dbReference type="KEGG" id="pda:103701129"/>
<name>A0A8B7MSX3_PHODC</name>
<dbReference type="PANTHER" id="PTHR44259:SF114">
    <property type="entry name" value="OS06G0707300 PROTEIN"/>
    <property type="match status" value="1"/>
</dbReference>
<keyword evidence="2" id="KW-1185">Reference proteome</keyword>